<gene>
    <name evidence="3" type="primary">nagB_59</name>
    <name evidence="3" type="ORF">SDC9_190331</name>
</gene>
<evidence type="ECO:0000313" key="3">
    <source>
        <dbReference type="EMBL" id="MPN42773.1"/>
    </source>
</evidence>
<dbReference type="GO" id="GO:0006046">
    <property type="term" value="P:N-acetylglucosamine catabolic process"/>
    <property type="evidence" value="ECO:0007669"/>
    <property type="project" value="TreeGrafter"/>
</dbReference>
<dbReference type="AlphaFoldDB" id="A0A645I5M9"/>
<comment type="caution">
    <text evidence="3">The sequence shown here is derived from an EMBL/GenBank/DDBJ whole genome shotgun (WGS) entry which is preliminary data.</text>
</comment>
<evidence type="ECO:0000259" key="2">
    <source>
        <dbReference type="Pfam" id="PF01182"/>
    </source>
</evidence>
<evidence type="ECO:0000256" key="1">
    <source>
        <dbReference type="ARBA" id="ARBA00022801"/>
    </source>
</evidence>
<proteinExistence type="predicted"/>
<dbReference type="PANTHER" id="PTHR11280:SF5">
    <property type="entry name" value="GLUCOSAMINE-6-PHOSPHATE ISOMERASE"/>
    <property type="match status" value="1"/>
</dbReference>
<dbReference type="InterPro" id="IPR018321">
    <property type="entry name" value="Glucosamine6P_isomerase_CS"/>
</dbReference>
<protein>
    <submittedName>
        <fullName evidence="3">Glucosamine-6-phosphate deaminase 1</fullName>
        <ecNumber evidence="3">3.5.99.6</ecNumber>
    </submittedName>
</protein>
<organism evidence="3">
    <name type="scientific">bioreactor metagenome</name>
    <dbReference type="NCBI Taxonomy" id="1076179"/>
    <lineage>
        <taxon>unclassified sequences</taxon>
        <taxon>metagenomes</taxon>
        <taxon>ecological metagenomes</taxon>
    </lineage>
</organism>
<name>A0A645I5M9_9ZZZZ</name>
<dbReference type="Gene3D" id="3.40.50.1360">
    <property type="match status" value="1"/>
</dbReference>
<dbReference type="GO" id="GO:0042802">
    <property type="term" value="F:identical protein binding"/>
    <property type="evidence" value="ECO:0007669"/>
    <property type="project" value="TreeGrafter"/>
</dbReference>
<dbReference type="PANTHER" id="PTHR11280">
    <property type="entry name" value="GLUCOSAMINE-6-PHOSPHATE ISOMERASE"/>
    <property type="match status" value="1"/>
</dbReference>
<sequence length="169" mass="18546">MGIPLHTPGTCESFLQQHIVQPLGLRPEQLIGFQSENIDEKECERVTDLIAHRGGLDLCVLGIGKNGHLGLNEPGTALEPCCHICRLDDQTRHHDMLKTAGRPVTHGITLGLKEILNAKEILLLIAGEGKSLASRQFLTQSITTSLPASFLWLHNNMHCLIDQSCLNFG</sequence>
<dbReference type="GO" id="GO:0019262">
    <property type="term" value="P:N-acetylneuraminate catabolic process"/>
    <property type="evidence" value="ECO:0007669"/>
    <property type="project" value="TreeGrafter"/>
</dbReference>
<dbReference type="GO" id="GO:0006043">
    <property type="term" value="P:glucosamine catabolic process"/>
    <property type="evidence" value="ECO:0007669"/>
    <property type="project" value="TreeGrafter"/>
</dbReference>
<dbReference type="EMBL" id="VSSQ01100743">
    <property type="protein sequence ID" value="MPN42773.1"/>
    <property type="molecule type" value="Genomic_DNA"/>
</dbReference>
<dbReference type="Pfam" id="PF01182">
    <property type="entry name" value="Glucosamine_iso"/>
    <property type="match status" value="1"/>
</dbReference>
<keyword evidence="1 3" id="KW-0378">Hydrolase</keyword>
<feature type="domain" description="Glucosamine/galactosamine-6-phosphate isomerase" evidence="2">
    <location>
        <begin position="5"/>
        <end position="152"/>
    </location>
</feature>
<dbReference type="GO" id="GO:0004342">
    <property type="term" value="F:glucosamine-6-phosphate deaminase activity"/>
    <property type="evidence" value="ECO:0007669"/>
    <property type="project" value="UniProtKB-EC"/>
</dbReference>
<accession>A0A645I5M9</accession>
<dbReference type="EC" id="3.5.99.6" evidence="3"/>
<dbReference type="GO" id="GO:0005829">
    <property type="term" value="C:cytosol"/>
    <property type="evidence" value="ECO:0007669"/>
    <property type="project" value="TreeGrafter"/>
</dbReference>
<dbReference type="PROSITE" id="PS01161">
    <property type="entry name" value="GLC_GALNAC_ISOMERASE"/>
    <property type="match status" value="1"/>
</dbReference>
<dbReference type="InterPro" id="IPR037171">
    <property type="entry name" value="NagB/RpiA_transferase-like"/>
</dbReference>
<reference evidence="3" key="1">
    <citation type="submission" date="2019-08" db="EMBL/GenBank/DDBJ databases">
        <authorList>
            <person name="Kucharzyk K."/>
            <person name="Murdoch R.W."/>
            <person name="Higgins S."/>
            <person name="Loffler F."/>
        </authorList>
    </citation>
    <scope>NUCLEOTIDE SEQUENCE</scope>
</reference>
<dbReference type="InterPro" id="IPR004547">
    <property type="entry name" value="Glucosamine6P_isomerase"/>
</dbReference>
<dbReference type="SUPFAM" id="SSF100950">
    <property type="entry name" value="NagB/RpiA/CoA transferase-like"/>
    <property type="match status" value="1"/>
</dbReference>
<dbReference type="NCBIfam" id="NF007291">
    <property type="entry name" value="PRK09762.1"/>
    <property type="match status" value="1"/>
</dbReference>
<dbReference type="InterPro" id="IPR006148">
    <property type="entry name" value="Glc/Gal-6P_isomerase"/>
</dbReference>
<dbReference type="GO" id="GO:0005975">
    <property type="term" value="P:carbohydrate metabolic process"/>
    <property type="evidence" value="ECO:0007669"/>
    <property type="project" value="InterPro"/>
</dbReference>